<reference evidence="7 8" key="1">
    <citation type="journal article" date="2013" name="PLoS Genet.">
        <title>Genomic mechanisms accounting for the adaptation to parasitism in nematode-trapping fungi.</title>
        <authorList>
            <person name="Meerupati T."/>
            <person name="Andersson K.M."/>
            <person name="Friman E."/>
            <person name="Kumar D."/>
            <person name="Tunlid A."/>
            <person name="Ahren D."/>
        </authorList>
    </citation>
    <scope>NUCLEOTIDE SEQUENCE [LARGE SCALE GENOMIC DNA]</scope>
    <source>
        <strain evidence="7 8">CBS 200.50</strain>
    </source>
</reference>
<evidence type="ECO:0000256" key="1">
    <source>
        <dbReference type="ARBA" id="ARBA00004245"/>
    </source>
</evidence>
<comment type="similarity">
    <text evidence="6">Belongs to the actin family. ARP1 subfamily.</text>
</comment>
<accession>S8A0H8</accession>
<evidence type="ECO:0000313" key="8">
    <source>
        <dbReference type="Proteomes" id="UP000015100"/>
    </source>
</evidence>
<proteinExistence type="inferred from homology"/>
<dbReference type="CDD" id="cd10216">
    <property type="entry name" value="ASKHA_NBD_Arp1"/>
    <property type="match status" value="1"/>
</dbReference>
<gene>
    <name evidence="7" type="ORF">H072_10269</name>
</gene>
<dbReference type="PANTHER" id="PTHR11937">
    <property type="entry name" value="ACTIN"/>
    <property type="match status" value="1"/>
</dbReference>
<dbReference type="GO" id="GO:0005524">
    <property type="term" value="F:ATP binding"/>
    <property type="evidence" value="ECO:0007669"/>
    <property type="project" value="UniProtKB-KW"/>
</dbReference>
<evidence type="ECO:0000256" key="4">
    <source>
        <dbReference type="ARBA" id="ARBA00022840"/>
    </source>
</evidence>
<protein>
    <recommendedName>
        <fullName evidence="9">Actin-like protein</fullName>
    </recommendedName>
</protein>
<evidence type="ECO:0000313" key="7">
    <source>
        <dbReference type="EMBL" id="EPS36199.1"/>
    </source>
</evidence>
<dbReference type="OrthoDB" id="5132116at2759"/>
<keyword evidence="5" id="KW-0206">Cytoskeleton</keyword>
<dbReference type="Gene3D" id="3.90.640.10">
    <property type="entry name" value="Actin, Chain A, domain 4"/>
    <property type="match status" value="1"/>
</dbReference>
<dbReference type="InterPro" id="IPR043129">
    <property type="entry name" value="ATPase_NBD"/>
</dbReference>
<comment type="subcellular location">
    <subcellularLocation>
        <location evidence="1">Cytoplasm</location>
        <location evidence="1">Cytoskeleton</location>
    </subcellularLocation>
</comment>
<evidence type="ECO:0008006" key="9">
    <source>
        <dbReference type="Google" id="ProtNLM"/>
    </source>
</evidence>
<sequence length="378" mass="42053">MVVDSLLNQPVVIDNGSGTIKAGFAGEDTPKCYFNSFVGRPKHPRVLAGALEGDVFIGTRAQDLRGLLKIKYPLEHGIVTDWDDMERIWQYVYSDELKTLSEEHPVLLTEAPLNPRANRDMAAQIFFETFNVPALFTSVQAVLSLYASGRTTGIVLDSGDGVSHAVPVYEGFAVPSAVRRIDVAGRDVTEHLQMLLRKSGAVFHTSAEKEVVRLIKEKTSYIALDPKKEEKEWAGGGVGKIEDYKLPDGNILKLGAERFRAPEILFDPEIIGLEYQGIHQILVDAISRTDMDLRKSLYGNIILSGGSTLTKGFGDRLLAEIRRLAVKEMKIRITAPPERKYSTWIGGSILAGLSTFRKMWVSIDDWHENPEIIHTKFS</sequence>
<dbReference type="PRINTS" id="PR00190">
    <property type="entry name" value="ACTIN"/>
</dbReference>
<name>S8A0H8_DACHA</name>
<evidence type="ECO:0000256" key="6">
    <source>
        <dbReference type="ARBA" id="ARBA00038483"/>
    </source>
</evidence>
<dbReference type="InterPro" id="IPR020902">
    <property type="entry name" value="Actin/actin-like_CS"/>
</dbReference>
<dbReference type="eggNOG" id="KOG0676">
    <property type="taxonomic scope" value="Eukaryota"/>
</dbReference>
<dbReference type="FunFam" id="3.90.640.10:FF:000015">
    <property type="entry name" value="Actin-like protein"/>
    <property type="match status" value="1"/>
</dbReference>
<dbReference type="PROSITE" id="PS01132">
    <property type="entry name" value="ACTINS_ACT_LIKE"/>
    <property type="match status" value="1"/>
</dbReference>
<dbReference type="OMA" id="YTTWTGG"/>
<dbReference type="STRING" id="1284197.S8A0H8"/>
<dbReference type="AlphaFoldDB" id="S8A0H8"/>
<evidence type="ECO:0000256" key="2">
    <source>
        <dbReference type="ARBA" id="ARBA00022490"/>
    </source>
</evidence>
<dbReference type="Gene3D" id="3.30.420.40">
    <property type="match status" value="2"/>
</dbReference>
<dbReference type="HOGENOM" id="CLU_027965_0_2_1"/>
<dbReference type="GO" id="GO:0005856">
    <property type="term" value="C:cytoskeleton"/>
    <property type="evidence" value="ECO:0007669"/>
    <property type="project" value="UniProtKB-SubCell"/>
</dbReference>
<dbReference type="InterPro" id="IPR004000">
    <property type="entry name" value="Actin"/>
</dbReference>
<keyword evidence="4" id="KW-0067">ATP-binding</keyword>
<comment type="caution">
    <text evidence="7">The sequence shown here is derived from an EMBL/GenBank/DDBJ whole genome shotgun (WGS) entry which is preliminary data.</text>
</comment>
<dbReference type="Proteomes" id="UP000015100">
    <property type="component" value="Unassembled WGS sequence"/>
</dbReference>
<dbReference type="EMBL" id="AQGS01000958">
    <property type="protein sequence ID" value="EPS36199.1"/>
    <property type="molecule type" value="Genomic_DNA"/>
</dbReference>
<evidence type="ECO:0000256" key="5">
    <source>
        <dbReference type="ARBA" id="ARBA00023212"/>
    </source>
</evidence>
<dbReference type="SMART" id="SM00268">
    <property type="entry name" value="ACTIN"/>
    <property type="match status" value="1"/>
</dbReference>
<keyword evidence="8" id="KW-1185">Reference proteome</keyword>
<organism evidence="7 8">
    <name type="scientific">Dactylellina haptotyla (strain CBS 200.50)</name>
    <name type="common">Nematode-trapping fungus</name>
    <name type="synonym">Monacrosporium haptotylum</name>
    <dbReference type="NCBI Taxonomy" id="1284197"/>
    <lineage>
        <taxon>Eukaryota</taxon>
        <taxon>Fungi</taxon>
        <taxon>Dikarya</taxon>
        <taxon>Ascomycota</taxon>
        <taxon>Pezizomycotina</taxon>
        <taxon>Orbiliomycetes</taxon>
        <taxon>Orbiliales</taxon>
        <taxon>Orbiliaceae</taxon>
        <taxon>Dactylellina</taxon>
    </lineage>
</organism>
<dbReference type="FunFam" id="3.30.420.40:FF:000502">
    <property type="entry name" value="Actin-Related Proteins"/>
    <property type="match status" value="1"/>
</dbReference>
<keyword evidence="3" id="KW-0547">Nucleotide-binding</keyword>
<dbReference type="SUPFAM" id="SSF53067">
    <property type="entry name" value="Actin-like ATPase domain"/>
    <property type="match status" value="2"/>
</dbReference>
<reference evidence="8" key="2">
    <citation type="submission" date="2013-04" db="EMBL/GenBank/DDBJ databases">
        <title>Genomic mechanisms accounting for the adaptation to parasitism in nematode-trapping fungi.</title>
        <authorList>
            <person name="Ahren D.G."/>
        </authorList>
    </citation>
    <scope>NUCLEOTIDE SEQUENCE [LARGE SCALE GENOMIC DNA]</scope>
    <source>
        <strain evidence="8">CBS 200.50</strain>
    </source>
</reference>
<keyword evidence="2" id="KW-0963">Cytoplasm</keyword>
<evidence type="ECO:0000256" key="3">
    <source>
        <dbReference type="ARBA" id="ARBA00022741"/>
    </source>
</evidence>
<dbReference type="Pfam" id="PF00022">
    <property type="entry name" value="Actin"/>
    <property type="match status" value="1"/>
</dbReference>